<protein>
    <recommendedName>
        <fullName evidence="2">Polymerase/histidinol phosphatase N-terminal domain-containing protein</fullName>
    </recommendedName>
</protein>
<dbReference type="Pfam" id="PF02811">
    <property type="entry name" value="PHP"/>
    <property type="match status" value="1"/>
</dbReference>
<evidence type="ECO:0000259" key="2">
    <source>
        <dbReference type="SMART" id="SM00481"/>
    </source>
</evidence>
<dbReference type="SMART" id="SM00481">
    <property type="entry name" value="POLIIIAc"/>
    <property type="match status" value="1"/>
</dbReference>
<evidence type="ECO:0000313" key="3">
    <source>
        <dbReference type="EMBL" id="KAK3286536.1"/>
    </source>
</evidence>
<dbReference type="GO" id="GO:0004534">
    <property type="term" value="F:5'-3' RNA exonuclease activity"/>
    <property type="evidence" value="ECO:0007669"/>
    <property type="project" value="TreeGrafter"/>
</dbReference>
<dbReference type="InterPro" id="IPR016195">
    <property type="entry name" value="Pol/histidinol_Pase-like"/>
</dbReference>
<feature type="compositionally biased region" description="Basic and acidic residues" evidence="1">
    <location>
        <begin position="408"/>
        <end position="420"/>
    </location>
</feature>
<sequence length="456" mass="48936">MVEALCADCGYPGGIANGSSVCKICQIWGDEIDVAKEDHEATPIPPESSADFHMHSTASDGSLSPGELVKLLSTSGIEIASVTDHDTLAGVKEAMQVGSQLGVQIIPGVEISAETEAGESVHILAYFSPAFWEAISLAKINATLRRIKDAREERVKIILGKLAKIDIQLEMCDVLKVAGDDGLLGRPHIARALVDKGVVSSMSEAFGKYLRDGGPAHAPYAHSLTPAEAVRLIHDSGGFSVLAHPWSLSKPLPIIRSAVEAGLNGMEVYRDPEKAKFFGEIADEHTLVKLGGSDFHGMQGHSAGCMTPGGFPMPSAAVTTFLGKAQGVWKAALQKELKTFAKREVSLVASRQEDTWSISALIPEKEKALVFRVARKAGLVQIQPLTGDVSQSTIVFKRAPQTSIQSVKSEKPSPVKDQLKKSVKAGKQPRKRKKGCEGDKVLDLKRRQQTKLSPEQ</sequence>
<reference evidence="3 4" key="1">
    <citation type="journal article" date="2015" name="Genome Biol. Evol.">
        <title>Comparative Genomics of a Bacterivorous Green Alga Reveals Evolutionary Causalities and Consequences of Phago-Mixotrophic Mode of Nutrition.</title>
        <authorList>
            <person name="Burns J.A."/>
            <person name="Paasch A."/>
            <person name="Narechania A."/>
            <person name="Kim E."/>
        </authorList>
    </citation>
    <scope>NUCLEOTIDE SEQUENCE [LARGE SCALE GENOMIC DNA]</scope>
    <source>
        <strain evidence="3 4">PLY_AMNH</strain>
    </source>
</reference>
<dbReference type="SUPFAM" id="SSF89550">
    <property type="entry name" value="PHP domain-like"/>
    <property type="match status" value="1"/>
</dbReference>
<dbReference type="Proteomes" id="UP001190700">
    <property type="component" value="Unassembled WGS sequence"/>
</dbReference>
<feature type="compositionally biased region" description="Basic residues" evidence="1">
    <location>
        <begin position="421"/>
        <end position="434"/>
    </location>
</feature>
<name>A0AAE0H061_9CHLO</name>
<dbReference type="InterPro" id="IPR003141">
    <property type="entry name" value="Pol/His_phosphatase_N"/>
</dbReference>
<feature type="region of interest" description="Disordered" evidence="1">
    <location>
        <begin position="39"/>
        <end position="63"/>
    </location>
</feature>
<proteinExistence type="predicted"/>
<evidence type="ECO:0000313" key="4">
    <source>
        <dbReference type="Proteomes" id="UP001190700"/>
    </source>
</evidence>
<comment type="caution">
    <text evidence="3">The sequence shown here is derived from an EMBL/GenBank/DDBJ whole genome shotgun (WGS) entry which is preliminary data.</text>
</comment>
<dbReference type="CDD" id="cd07438">
    <property type="entry name" value="PHP_HisPPase_AMP"/>
    <property type="match status" value="1"/>
</dbReference>
<dbReference type="PANTHER" id="PTHR42924:SF3">
    <property type="entry name" value="POLYMERASE_HISTIDINOL PHOSPHATASE N-TERMINAL DOMAIN-CONTAINING PROTEIN"/>
    <property type="match status" value="1"/>
</dbReference>
<dbReference type="EMBL" id="LGRX02001232">
    <property type="protein sequence ID" value="KAK3286536.1"/>
    <property type="molecule type" value="Genomic_DNA"/>
</dbReference>
<accession>A0AAE0H061</accession>
<dbReference type="GO" id="GO:0035312">
    <property type="term" value="F:5'-3' DNA exonuclease activity"/>
    <property type="evidence" value="ECO:0007669"/>
    <property type="project" value="TreeGrafter"/>
</dbReference>
<evidence type="ECO:0000256" key="1">
    <source>
        <dbReference type="SAM" id="MobiDB-lite"/>
    </source>
</evidence>
<dbReference type="Gene3D" id="1.10.150.650">
    <property type="match status" value="1"/>
</dbReference>
<feature type="region of interest" description="Disordered" evidence="1">
    <location>
        <begin position="405"/>
        <end position="456"/>
    </location>
</feature>
<dbReference type="InterPro" id="IPR004013">
    <property type="entry name" value="PHP_dom"/>
</dbReference>
<feature type="domain" description="Polymerase/histidinol phosphatase N-terminal" evidence="2">
    <location>
        <begin position="50"/>
        <end position="115"/>
    </location>
</feature>
<feature type="compositionally biased region" description="Basic and acidic residues" evidence="1">
    <location>
        <begin position="435"/>
        <end position="446"/>
    </location>
</feature>
<dbReference type="PANTHER" id="PTHR42924">
    <property type="entry name" value="EXONUCLEASE"/>
    <property type="match status" value="1"/>
</dbReference>
<dbReference type="AlphaFoldDB" id="A0AAE0H061"/>
<dbReference type="Gene3D" id="3.20.20.140">
    <property type="entry name" value="Metal-dependent hydrolases"/>
    <property type="match status" value="1"/>
</dbReference>
<keyword evidence="4" id="KW-1185">Reference proteome</keyword>
<organism evidence="3 4">
    <name type="scientific">Cymbomonas tetramitiformis</name>
    <dbReference type="NCBI Taxonomy" id="36881"/>
    <lineage>
        <taxon>Eukaryota</taxon>
        <taxon>Viridiplantae</taxon>
        <taxon>Chlorophyta</taxon>
        <taxon>Pyramimonadophyceae</taxon>
        <taxon>Pyramimonadales</taxon>
        <taxon>Pyramimonadaceae</taxon>
        <taxon>Cymbomonas</taxon>
    </lineage>
</organism>
<dbReference type="InterPro" id="IPR052018">
    <property type="entry name" value="PHP_domain"/>
</dbReference>
<gene>
    <name evidence="3" type="ORF">CYMTET_5914</name>
</gene>